<evidence type="ECO:0000256" key="1">
    <source>
        <dbReference type="ARBA" id="ARBA00022485"/>
    </source>
</evidence>
<dbReference type="InterPro" id="IPR039650">
    <property type="entry name" value="HdrA-like"/>
</dbReference>
<dbReference type="RefSeq" id="WP_200466237.1">
    <property type="nucleotide sequence ID" value="NZ_JAENRR010000049.1"/>
</dbReference>
<keyword evidence="7" id="KW-1185">Reference proteome</keyword>
<evidence type="ECO:0000256" key="3">
    <source>
        <dbReference type="ARBA" id="ARBA00023002"/>
    </source>
</evidence>
<keyword evidence="4" id="KW-0408">Iron</keyword>
<proteinExistence type="predicted"/>
<dbReference type="Proteomes" id="UP000605676">
    <property type="component" value="Unassembled WGS sequence"/>
</dbReference>
<organism evidence="6 7">
    <name type="scientific">Carboxylicivirga marina</name>
    <dbReference type="NCBI Taxonomy" id="2800988"/>
    <lineage>
        <taxon>Bacteria</taxon>
        <taxon>Pseudomonadati</taxon>
        <taxon>Bacteroidota</taxon>
        <taxon>Bacteroidia</taxon>
        <taxon>Marinilabiliales</taxon>
        <taxon>Marinilabiliaceae</taxon>
        <taxon>Carboxylicivirga</taxon>
    </lineage>
</organism>
<dbReference type="PANTHER" id="PTHR43498">
    <property type="entry name" value="FERREDOXIN:COB-COM HETERODISULFIDE REDUCTASE SUBUNIT A"/>
    <property type="match status" value="1"/>
</dbReference>
<gene>
    <name evidence="6" type="ORF">JIV24_16835</name>
</gene>
<sequence>MRKESIKEFKTHSIQAEFCVVGGGMAGVCAALSAARNGIKTVLVQDRPVLGGNASSEVRMWVCGADGPDNKETGILEELMLKNFHENPMLEYAQWDHVLYGTCMEQENLTVMLNCSVMDVATKINKIQSVKAWHMTQQCYYDITAAFFADCSGDSVLKISGAKYRWGRESKEEYGEKFAQEVADDKTMGSSILIQLRETDLHVPFIAPSWAHSYTDETAPKRALNPQNGHNFWWLEFGGTKDTIAEADEIRDELLKTAYGVWEYIKNHPDGRAKNWEIDWIGSLPGKRENIRYVGDHTLIESEVMAEGKFDDMVAYGGWPMDNHHPQGVKFEGDPTDFNHSPSPYGIPYRSLYSCNIDNLFFAGRNISASHMAMSSTRVMATCSLMGHAIGHAASIAIKQNLSPRGVYENAIPQLQQLLMEKDCYLPWHTRKIPELSLKAELTASCDDASILHDGTERDTTNKRYGFLDLDPDSEEGRKRNNGVKKIDHGWWGDVGDWVAYTWEEPQTIKKFRLVLDSDLFMDKRMLCKYPKGRQPKQMPAMLLRDFDIEIVDESGVWTKVFEVRDNAKRFIELFTVKKEVRACKLKVIRTWGDQKAHVFAFDVSENEE</sequence>
<comment type="caution">
    <text evidence="6">The sequence shown here is derived from an EMBL/GenBank/DDBJ whole genome shotgun (WGS) entry which is preliminary data.</text>
</comment>
<dbReference type="SUPFAM" id="SSF51905">
    <property type="entry name" value="FAD/NAD(P)-binding domain"/>
    <property type="match status" value="1"/>
</dbReference>
<reference evidence="6 7" key="1">
    <citation type="submission" date="2021-01" db="EMBL/GenBank/DDBJ databases">
        <title>Carboxyliciviraga sp.nov., isolated from coastal sediments.</title>
        <authorList>
            <person name="Lu D."/>
            <person name="Zhang T."/>
        </authorList>
    </citation>
    <scope>NUCLEOTIDE SEQUENCE [LARGE SCALE GENOMIC DNA]</scope>
    <source>
        <strain evidence="6 7">N1Y132</strain>
    </source>
</reference>
<keyword evidence="1" id="KW-0004">4Fe-4S</keyword>
<keyword evidence="5" id="KW-0411">Iron-sulfur</keyword>
<dbReference type="EMBL" id="JAENRR010000049">
    <property type="protein sequence ID" value="MBK3519016.1"/>
    <property type="molecule type" value="Genomic_DNA"/>
</dbReference>
<keyword evidence="2" id="KW-0479">Metal-binding</keyword>
<name>A0ABS1HN15_9BACT</name>
<dbReference type="Gene3D" id="3.50.50.60">
    <property type="entry name" value="FAD/NAD(P)-binding domain"/>
    <property type="match status" value="1"/>
</dbReference>
<accession>A0ABS1HN15</accession>
<evidence type="ECO:0000256" key="5">
    <source>
        <dbReference type="ARBA" id="ARBA00023014"/>
    </source>
</evidence>
<evidence type="ECO:0000313" key="6">
    <source>
        <dbReference type="EMBL" id="MBK3519016.1"/>
    </source>
</evidence>
<keyword evidence="3" id="KW-0560">Oxidoreductase</keyword>
<dbReference type="InterPro" id="IPR036188">
    <property type="entry name" value="FAD/NAD-bd_sf"/>
</dbReference>
<evidence type="ECO:0000313" key="7">
    <source>
        <dbReference type="Proteomes" id="UP000605676"/>
    </source>
</evidence>
<dbReference type="Pfam" id="PF12831">
    <property type="entry name" value="FAD_oxidored"/>
    <property type="match status" value="1"/>
</dbReference>
<evidence type="ECO:0000256" key="2">
    <source>
        <dbReference type="ARBA" id="ARBA00022723"/>
    </source>
</evidence>
<evidence type="ECO:0000256" key="4">
    <source>
        <dbReference type="ARBA" id="ARBA00023004"/>
    </source>
</evidence>
<protein>
    <submittedName>
        <fullName evidence="6">FAD-dependent oxidoreductase</fullName>
    </submittedName>
</protein>
<dbReference type="PANTHER" id="PTHR43498:SF1">
    <property type="entry name" value="COB--COM HETERODISULFIDE REDUCTASE IRON-SULFUR SUBUNIT A"/>
    <property type="match status" value="1"/>
</dbReference>